<accession>A0A2T6ZXL6</accession>
<evidence type="ECO:0000313" key="3">
    <source>
        <dbReference type="Proteomes" id="UP000244722"/>
    </source>
</evidence>
<dbReference type="AlphaFoldDB" id="A0A2T6ZXL6"/>
<protein>
    <submittedName>
        <fullName evidence="2">Uncharacterized protein</fullName>
    </submittedName>
</protein>
<reference evidence="2 3" key="1">
    <citation type="submission" date="2017-04" db="EMBL/GenBank/DDBJ databases">
        <title>Draft genome sequence of Tuber borchii Vittad., a whitish edible truffle.</title>
        <authorList>
            <consortium name="DOE Joint Genome Institute"/>
            <person name="Murat C."/>
            <person name="Kuo A."/>
            <person name="Barry K.W."/>
            <person name="Clum A."/>
            <person name="Dockter R.B."/>
            <person name="Fauchery L."/>
            <person name="Iotti M."/>
            <person name="Kohler A."/>
            <person name="Labutti K."/>
            <person name="Lindquist E.A."/>
            <person name="Lipzen A."/>
            <person name="Ohm R.A."/>
            <person name="Wang M."/>
            <person name="Grigoriev I.V."/>
            <person name="Zambonelli A."/>
            <person name="Martin F.M."/>
        </authorList>
    </citation>
    <scope>NUCLEOTIDE SEQUENCE [LARGE SCALE GENOMIC DNA]</scope>
    <source>
        <strain evidence="2 3">Tbo3840</strain>
    </source>
</reference>
<proteinExistence type="predicted"/>
<keyword evidence="3" id="KW-1185">Reference proteome</keyword>
<evidence type="ECO:0000313" key="2">
    <source>
        <dbReference type="EMBL" id="PUU80206.1"/>
    </source>
</evidence>
<dbReference type="EMBL" id="NESQ01000071">
    <property type="protein sequence ID" value="PUU80206.1"/>
    <property type="molecule type" value="Genomic_DNA"/>
</dbReference>
<feature type="region of interest" description="Disordered" evidence="1">
    <location>
        <begin position="1"/>
        <end position="35"/>
    </location>
</feature>
<sequence length="103" mass="11736">MAPSMISQPTTPPIAPFGYTKAGKPRKRPVRNKKEGVCPVKECQRSFKHRPNPKDAIWQHLAYYRSPMCAEPSSSPFRQAHITMHQKMKAESQSKRLSGINIF</sequence>
<comment type="caution">
    <text evidence="2">The sequence shown here is derived from an EMBL/GenBank/DDBJ whole genome shotgun (WGS) entry which is preliminary data.</text>
</comment>
<gene>
    <name evidence="2" type="ORF">B9Z19DRAFT_1080003</name>
</gene>
<name>A0A2T6ZXL6_TUBBO</name>
<dbReference type="Proteomes" id="UP000244722">
    <property type="component" value="Unassembled WGS sequence"/>
</dbReference>
<dbReference type="OrthoDB" id="5394790at2759"/>
<evidence type="ECO:0000256" key="1">
    <source>
        <dbReference type="SAM" id="MobiDB-lite"/>
    </source>
</evidence>
<organism evidence="2 3">
    <name type="scientific">Tuber borchii</name>
    <name type="common">White truffle</name>
    <dbReference type="NCBI Taxonomy" id="42251"/>
    <lineage>
        <taxon>Eukaryota</taxon>
        <taxon>Fungi</taxon>
        <taxon>Dikarya</taxon>
        <taxon>Ascomycota</taxon>
        <taxon>Pezizomycotina</taxon>
        <taxon>Pezizomycetes</taxon>
        <taxon>Pezizales</taxon>
        <taxon>Tuberaceae</taxon>
        <taxon>Tuber</taxon>
    </lineage>
</organism>